<evidence type="ECO:0000256" key="3">
    <source>
        <dbReference type="ARBA" id="ARBA00022692"/>
    </source>
</evidence>
<keyword evidence="5 6" id="KW-0472">Membrane</keyword>
<dbReference type="EMBL" id="JBHRSA010000025">
    <property type="protein sequence ID" value="MFC3039851.1"/>
    <property type="molecule type" value="Genomic_DNA"/>
</dbReference>
<keyword evidence="3 6" id="KW-0812">Transmembrane</keyword>
<sequence>MDFTIGPRMVKTGLAVALTLMITSLLSLELGFIGAIASIMAMRPSIMRSFTYIKDVALANTVGIVFAILGAILIGTEPIAIGFVVIISIAVIIKLDLENTVNLVVLMVVTLMASSTGNEIDMVYALQRVSLVAIGVLSAFVVNAVIFPPNHKKMLYKMIKTSSDRSHLLLRAIPNKKMSIPQMKEDEDTLEEQIKKARDYYQIIYDERNRMFIRNRLSFLRTIIVYKQMITVLERQYTLIESLDRKLSEIEDMSENKSFLIKKLMEEINNYSENIMMMFEGKIILDKDLQRETKSAMRLTINDLITELQGSDFQKWTKVFPVANSIIDLFTELERLEKLVRVHQTKEEKRK</sequence>
<dbReference type="Pfam" id="PF06081">
    <property type="entry name" value="ArAE_1"/>
    <property type="match status" value="1"/>
</dbReference>
<dbReference type="InterPro" id="IPR010343">
    <property type="entry name" value="ArAE_1"/>
</dbReference>
<dbReference type="RefSeq" id="WP_390270099.1">
    <property type="nucleotide sequence ID" value="NZ_JBHRSA010000025.1"/>
</dbReference>
<feature type="transmembrane region" description="Helical" evidence="6">
    <location>
        <begin position="62"/>
        <end position="93"/>
    </location>
</feature>
<comment type="subcellular location">
    <subcellularLocation>
        <location evidence="1">Cell membrane</location>
        <topology evidence="1">Multi-pass membrane protein</topology>
    </subcellularLocation>
</comment>
<evidence type="ECO:0000313" key="8">
    <source>
        <dbReference type="Proteomes" id="UP001595279"/>
    </source>
</evidence>
<protein>
    <submittedName>
        <fullName evidence="7">Aromatic acid exporter family protein</fullName>
    </submittedName>
</protein>
<keyword evidence="8" id="KW-1185">Reference proteome</keyword>
<keyword evidence="4 6" id="KW-1133">Transmembrane helix</keyword>
<dbReference type="Proteomes" id="UP001595279">
    <property type="component" value="Unassembled WGS sequence"/>
</dbReference>
<reference evidence="8" key="1">
    <citation type="journal article" date="2019" name="Int. J. Syst. Evol. Microbiol.">
        <title>The Global Catalogue of Microorganisms (GCM) 10K type strain sequencing project: providing services to taxonomists for standard genome sequencing and annotation.</title>
        <authorList>
            <consortium name="The Broad Institute Genomics Platform"/>
            <consortium name="The Broad Institute Genome Sequencing Center for Infectious Disease"/>
            <person name="Wu L."/>
            <person name="Ma J."/>
        </authorList>
    </citation>
    <scope>NUCLEOTIDE SEQUENCE [LARGE SCALE GENOMIC DNA]</scope>
    <source>
        <strain evidence="8">KCTC 13128</strain>
    </source>
</reference>
<evidence type="ECO:0000256" key="4">
    <source>
        <dbReference type="ARBA" id="ARBA00022989"/>
    </source>
</evidence>
<keyword evidence="2" id="KW-1003">Cell membrane</keyword>
<evidence type="ECO:0000256" key="6">
    <source>
        <dbReference type="SAM" id="Phobius"/>
    </source>
</evidence>
<comment type="caution">
    <text evidence="7">The sequence shown here is derived from an EMBL/GenBank/DDBJ whole genome shotgun (WGS) entry which is preliminary data.</text>
</comment>
<dbReference type="PANTHER" id="PTHR30509">
    <property type="entry name" value="P-HYDROXYBENZOIC ACID EFFLUX PUMP SUBUNIT-RELATED"/>
    <property type="match status" value="1"/>
</dbReference>
<evidence type="ECO:0000313" key="7">
    <source>
        <dbReference type="EMBL" id="MFC3039851.1"/>
    </source>
</evidence>
<feature type="transmembrane region" description="Helical" evidence="6">
    <location>
        <begin position="129"/>
        <end position="148"/>
    </location>
</feature>
<organism evidence="7 8">
    <name type="scientific">Virgibacillus xinjiangensis</name>
    <dbReference type="NCBI Taxonomy" id="393090"/>
    <lineage>
        <taxon>Bacteria</taxon>
        <taxon>Bacillati</taxon>
        <taxon>Bacillota</taxon>
        <taxon>Bacilli</taxon>
        <taxon>Bacillales</taxon>
        <taxon>Bacillaceae</taxon>
        <taxon>Virgibacillus</taxon>
    </lineage>
</organism>
<evidence type="ECO:0000256" key="5">
    <source>
        <dbReference type="ARBA" id="ARBA00023136"/>
    </source>
</evidence>
<feature type="transmembrane region" description="Helical" evidence="6">
    <location>
        <begin position="12"/>
        <end position="42"/>
    </location>
</feature>
<evidence type="ECO:0000256" key="1">
    <source>
        <dbReference type="ARBA" id="ARBA00004651"/>
    </source>
</evidence>
<name>A0ABV7CTW6_9BACI</name>
<dbReference type="PANTHER" id="PTHR30509:SF27">
    <property type="entry name" value="UPF0421 PROTEIN YGAE"/>
    <property type="match status" value="1"/>
</dbReference>
<evidence type="ECO:0000256" key="2">
    <source>
        <dbReference type="ARBA" id="ARBA00022475"/>
    </source>
</evidence>
<gene>
    <name evidence="7" type="ORF">ACFOGI_06265</name>
</gene>
<accession>A0ABV7CTW6</accession>
<proteinExistence type="predicted"/>